<proteinExistence type="inferred from homology"/>
<dbReference type="GO" id="GO:0004112">
    <property type="term" value="F:cyclic-nucleotide phosphodiesterase activity"/>
    <property type="evidence" value="ECO:0007669"/>
    <property type="project" value="InterPro"/>
</dbReference>
<comment type="similarity">
    <text evidence="4">Belongs to the cyclic nucleotide phosphodiesterase class-III family.</text>
</comment>
<dbReference type="CDD" id="cd07402">
    <property type="entry name" value="MPP_GpdQ"/>
    <property type="match status" value="1"/>
</dbReference>
<keyword evidence="3" id="KW-0408">Iron</keyword>
<evidence type="ECO:0000259" key="5">
    <source>
        <dbReference type="Pfam" id="PF00149"/>
    </source>
</evidence>
<dbReference type="GO" id="GO:0046872">
    <property type="term" value="F:metal ion binding"/>
    <property type="evidence" value="ECO:0007669"/>
    <property type="project" value="UniProtKB-KW"/>
</dbReference>
<evidence type="ECO:0000256" key="3">
    <source>
        <dbReference type="ARBA" id="ARBA00023004"/>
    </source>
</evidence>
<gene>
    <name evidence="6" type="ORF">DZC30_05750</name>
</gene>
<dbReference type="PANTHER" id="PTHR42988">
    <property type="entry name" value="PHOSPHOHYDROLASE"/>
    <property type="match status" value="1"/>
</dbReference>
<dbReference type="SUPFAM" id="SSF56300">
    <property type="entry name" value="Metallo-dependent phosphatases"/>
    <property type="match status" value="1"/>
</dbReference>
<reference evidence="6 7" key="1">
    <citation type="submission" date="2018-08" db="EMBL/GenBank/DDBJ databases">
        <title>Comamonas testosteroni strain SWCO2.</title>
        <authorList>
            <person name="Jiang N."/>
            <person name="Zhang X.Z."/>
        </authorList>
    </citation>
    <scope>NUCLEOTIDE SEQUENCE [LARGE SCALE GENOMIC DNA]</scope>
    <source>
        <strain evidence="6 7">SWCO2</strain>
    </source>
</reference>
<keyword evidence="7" id="KW-1185">Reference proteome</keyword>
<dbReference type="RefSeq" id="WP_019042136.1">
    <property type="nucleotide sequence ID" value="NZ_CP043573.1"/>
</dbReference>
<dbReference type="InterPro" id="IPR050884">
    <property type="entry name" value="CNP_phosphodiesterase-III"/>
</dbReference>
<protein>
    <submittedName>
        <fullName evidence="6">Phosphodiesterase</fullName>
    </submittedName>
</protein>
<evidence type="ECO:0000256" key="1">
    <source>
        <dbReference type="ARBA" id="ARBA00022723"/>
    </source>
</evidence>
<comment type="caution">
    <text evidence="6">The sequence shown here is derived from an EMBL/GenBank/DDBJ whole genome shotgun (WGS) entry which is preliminary data.</text>
</comment>
<dbReference type="Pfam" id="PF00149">
    <property type="entry name" value="Metallophos"/>
    <property type="match status" value="1"/>
</dbReference>
<keyword evidence="2" id="KW-0378">Hydrolase</keyword>
<dbReference type="GeneID" id="69561478"/>
<dbReference type="InterPro" id="IPR004843">
    <property type="entry name" value="Calcineurin-like_PHP"/>
</dbReference>
<sequence>MPHFDKYIHLTDTHLVQDGNGLLYGLNPKQRLQQAVAHIQQHHADARAVFITGDLTHYGHEQAYVHLRECLSGLSMPVYPILGNHDSRNNFQQHFAHIARDEHGFVQYVLELEHQTAIFLDTNEPGVHWGVFCEKRALWLRAQLEQANKPVLLFMHHPFFPIGITSMDKISLLNTKPFETAIEGLQHKIAHFFFGHIHRPILGSFKGIPYSTLRGTNHQVALVLQDPSLRIVGKNEGPQYGVLMLSPEQVLIHLEDFLDQEPTYLLGG</sequence>
<dbReference type="Proteomes" id="UP000261948">
    <property type="component" value="Unassembled WGS sequence"/>
</dbReference>
<evidence type="ECO:0000313" key="7">
    <source>
        <dbReference type="Proteomes" id="UP000261948"/>
    </source>
</evidence>
<keyword evidence="1" id="KW-0479">Metal-binding</keyword>
<dbReference type="AlphaFoldDB" id="A0A373FRW5"/>
<accession>A0A373FRW5</accession>
<evidence type="ECO:0000256" key="2">
    <source>
        <dbReference type="ARBA" id="ARBA00022801"/>
    </source>
</evidence>
<dbReference type="OrthoDB" id="9784378at2"/>
<dbReference type="Gene3D" id="3.60.21.10">
    <property type="match status" value="1"/>
</dbReference>
<dbReference type="InterPro" id="IPR026575">
    <property type="entry name" value="GpdQ/CpdA-like"/>
</dbReference>
<dbReference type="InterPro" id="IPR029052">
    <property type="entry name" value="Metallo-depent_PP-like"/>
</dbReference>
<name>A0A373FRW5_COMTE</name>
<organism evidence="6 7">
    <name type="scientific">Comamonas testosteroni</name>
    <name type="common">Pseudomonas testosteroni</name>
    <dbReference type="NCBI Taxonomy" id="285"/>
    <lineage>
        <taxon>Bacteria</taxon>
        <taxon>Pseudomonadati</taxon>
        <taxon>Pseudomonadota</taxon>
        <taxon>Betaproteobacteria</taxon>
        <taxon>Burkholderiales</taxon>
        <taxon>Comamonadaceae</taxon>
        <taxon>Comamonas</taxon>
    </lineage>
</organism>
<dbReference type="EMBL" id="QURR01000004">
    <property type="protein sequence ID" value="RGE46255.1"/>
    <property type="molecule type" value="Genomic_DNA"/>
</dbReference>
<evidence type="ECO:0000313" key="6">
    <source>
        <dbReference type="EMBL" id="RGE46255.1"/>
    </source>
</evidence>
<evidence type="ECO:0000256" key="4">
    <source>
        <dbReference type="ARBA" id="ARBA00025742"/>
    </source>
</evidence>
<dbReference type="PANTHER" id="PTHR42988:SF2">
    <property type="entry name" value="CYCLIC NUCLEOTIDE PHOSPHODIESTERASE CBUA0032-RELATED"/>
    <property type="match status" value="1"/>
</dbReference>
<feature type="domain" description="Calcineurin-like phosphoesterase" evidence="5">
    <location>
        <begin position="7"/>
        <end position="200"/>
    </location>
</feature>